<dbReference type="EMBL" id="GGEC01042415">
    <property type="protein sequence ID" value="MBX22899.1"/>
    <property type="molecule type" value="Transcribed_RNA"/>
</dbReference>
<organism evidence="1">
    <name type="scientific">Rhizophora mucronata</name>
    <name type="common">Asiatic mangrove</name>
    <dbReference type="NCBI Taxonomy" id="61149"/>
    <lineage>
        <taxon>Eukaryota</taxon>
        <taxon>Viridiplantae</taxon>
        <taxon>Streptophyta</taxon>
        <taxon>Embryophyta</taxon>
        <taxon>Tracheophyta</taxon>
        <taxon>Spermatophyta</taxon>
        <taxon>Magnoliopsida</taxon>
        <taxon>eudicotyledons</taxon>
        <taxon>Gunneridae</taxon>
        <taxon>Pentapetalae</taxon>
        <taxon>rosids</taxon>
        <taxon>fabids</taxon>
        <taxon>Malpighiales</taxon>
        <taxon>Rhizophoraceae</taxon>
        <taxon>Rhizophora</taxon>
    </lineage>
</organism>
<name>A0A2P2LY59_RHIMU</name>
<evidence type="ECO:0000313" key="1">
    <source>
        <dbReference type="EMBL" id="MBX22899.1"/>
    </source>
</evidence>
<protein>
    <submittedName>
        <fullName evidence="1">Uncharacterized protein MANES_12G142800</fullName>
    </submittedName>
</protein>
<dbReference type="AlphaFoldDB" id="A0A2P2LY59"/>
<sequence>MSCDFFFKIKSSSAKAEISDSKVEAGKLLEEQKTRGEADKRRSLLLQDSSLHFCFGAHENRR</sequence>
<accession>A0A2P2LY59</accession>
<proteinExistence type="predicted"/>
<reference evidence="1" key="1">
    <citation type="submission" date="2018-02" db="EMBL/GenBank/DDBJ databases">
        <title>Rhizophora mucronata_Transcriptome.</title>
        <authorList>
            <person name="Meera S.P."/>
            <person name="Sreeshan A."/>
            <person name="Augustine A."/>
        </authorList>
    </citation>
    <scope>NUCLEOTIDE SEQUENCE</scope>
    <source>
        <tissue evidence="1">Leaf</tissue>
    </source>
</reference>